<dbReference type="CTD" id="25359230"/>
<dbReference type="Proteomes" id="UP000053676">
    <property type="component" value="Unassembled WGS sequence"/>
</dbReference>
<evidence type="ECO:0000313" key="2">
    <source>
        <dbReference type="EMBL" id="ETN71717.1"/>
    </source>
</evidence>
<evidence type="ECO:0000256" key="1">
    <source>
        <dbReference type="SAM" id="SignalP"/>
    </source>
</evidence>
<dbReference type="GeneID" id="25359230"/>
<gene>
    <name evidence="2" type="ORF">NECAME_19207</name>
</gene>
<accession>W2SSN9</accession>
<dbReference type="AlphaFoldDB" id="W2SSN9"/>
<dbReference type="KEGG" id="nai:NECAME_19207"/>
<protein>
    <submittedName>
        <fullName evidence="2">Uncharacterized protein</fullName>
    </submittedName>
</protein>
<keyword evidence="1" id="KW-0732">Signal</keyword>
<sequence length="132" mass="14647">MRFLVVLAVCAWIAYAKGGCSWDRKYFVGGLVKEAPKPIVETVEKALKKKLPENSALVLMRVKEVDGKEYTYVMIGEVGSKNSEAWVFESKGSTLVNGKASDYKTMRSKASTCKRVGDKGKPNKFTKIFLGE</sequence>
<feature type="signal peptide" evidence="1">
    <location>
        <begin position="1"/>
        <end position="18"/>
    </location>
</feature>
<reference evidence="3" key="1">
    <citation type="journal article" date="2014" name="Nat. Genet.">
        <title>Genome of the human hookworm Necator americanus.</title>
        <authorList>
            <person name="Tang Y.T."/>
            <person name="Gao X."/>
            <person name="Rosa B.A."/>
            <person name="Abubucker S."/>
            <person name="Hallsworth-Pepin K."/>
            <person name="Martin J."/>
            <person name="Tyagi R."/>
            <person name="Heizer E."/>
            <person name="Zhang X."/>
            <person name="Bhonagiri-Palsikar V."/>
            <person name="Minx P."/>
            <person name="Warren W.C."/>
            <person name="Wang Q."/>
            <person name="Zhan B."/>
            <person name="Hotez P.J."/>
            <person name="Sternberg P.W."/>
            <person name="Dougall A."/>
            <person name="Gaze S.T."/>
            <person name="Mulvenna J."/>
            <person name="Sotillo J."/>
            <person name="Ranganathan S."/>
            <person name="Rabelo E.M."/>
            <person name="Wilson R.K."/>
            <person name="Felgner P.L."/>
            <person name="Bethony J."/>
            <person name="Hawdon J.M."/>
            <person name="Gasser R.B."/>
            <person name="Loukas A."/>
            <person name="Mitreva M."/>
        </authorList>
    </citation>
    <scope>NUCLEOTIDE SEQUENCE [LARGE SCALE GENOMIC DNA]</scope>
</reference>
<dbReference type="EMBL" id="KI667158">
    <property type="protein sequence ID" value="ETN71717.1"/>
    <property type="molecule type" value="Genomic_DNA"/>
</dbReference>
<keyword evidence="3" id="KW-1185">Reference proteome</keyword>
<organism evidence="2 3">
    <name type="scientific">Necator americanus</name>
    <name type="common">Human hookworm</name>
    <dbReference type="NCBI Taxonomy" id="51031"/>
    <lineage>
        <taxon>Eukaryota</taxon>
        <taxon>Metazoa</taxon>
        <taxon>Ecdysozoa</taxon>
        <taxon>Nematoda</taxon>
        <taxon>Chromadorea</taxon>
        <taxon>Rhabditida</taxon>
        <taxon>Rhabditina</taxon>
        <taxon>Rhabditomorpha</taxon>
        <taxon>Strongyloidea</taxon>
        <taxon>Ancylostomatidae</taxon>
        <taxon>Bunostominae</taxon>
        <taxon>Necator</taxon>
    </lineage>
</organism>
<proteinExistence type="predicted"/>
<name>W2SSN9_NECAM</name>
<evidence type="ECO:0000313" key="3">
    <source>
        <dbReference type="Proteomes" id="UP000053676"/>
    </source>
</evidence>
<feature type="chain" id="PRO_5004824604" evidence="1">
    <location>
        <begin position="19"/>
        <end position="132"/>
    </location>
</feature>